<dbReference type="AlphaFoldDB" id="A0A1M5M2M3"/>
<keyword evidence="1" id="KW-1133">Transmembrane helix</keyword>
<keyword evidence="3" id="KW-1185">Reference proteome</keyword>
<feature type="transmembrane region" description="Helical" evidence="1">
    <location>
        <begin position="60"/>
        <end position="80"/>
    </location>
</feature>
<dbReference type="GO" id="GO:0016787">
    <property type="term" value="F:hydrolase activity"/>
    <property type="evidence" value="ECO:0007669"/>
    <property type="project" value="UniProtKB-KW"/>
</dbReference>
<name>A0A1M5M2M3_9EURY</name>
<protein>
    <submittedName>
        <fullName evidence="2">LexA-binding, inner membrane-associated putative hydrolase</fullName>
    </submittedName>
</protein>
<feature type="transmembrane region" description="Helical" evidence="1">
    <location>
        <begin position="6"/>
        <end position="22"/>
    </location>
</feature>
<dbReference type="EMBL" id="FQWV01000002">
    <property type="protein sequence ID" value="SHG71480.1"/>
    <property type="molecule type" value="Genomic_DNA"/>
</dbReference>
<organism evidence="2 3">
    <name type="scientific">Halobaculum gomorrense</name>
    <dbReference type="NCBI Taxonomy" id="43928"/>
    <lineage>
        <taxon>Archaea</taxon>
        <taxon>Methanobacteriati</taxon>
        <taxon>Methanobacteriota</taxon>
        <taxon>Stenosarchaea group</taxon>
        <taxon>Halobacteria</taxon>
        <taxon>Halobacteriales</taxon>
        <taxon>Haloferacaceae</taxon>
        <taxon>Halobaculum</taxon>
    </lineage>
</organism>
<dbReference type="Proteomes" id="UP000184357">
    <property type="component" value="Unassembled WGS sequence"/>
</dbReference>
<keyword evidence="1" id="KW-0472">Membrane</keyword>
<dbReference type="Pfam" id="PF04307">
    <property type="entry name" value="YdjM"/>
    <property type="match status" value="1"/>
</dbReference>
<evidence type="ECO:0000313" key="2">
    <source>
        <dbReference type="EMBL" id="SHG71480.1"/>
    </source>
</evidence>
<dbReference type="STRING" id="43928.SAMN05443636_0863"/>
<dbReference type="OrthoDB" id="200338at2157"/>
<gene>
    <name evidence="2" type="ORF">SAMN05443636_0863</name>
</gene>
<keyword evidence="2" id="KW-0378">Hydrolase</keyword>
<keyword evidence="1" id="KW-0812">Transmembrane</keyword>
<proteinExistence type="predicted"/>
<sequence length="179" mass="20040">MFPIEHFLVAFLPVLMYVLVIDRRLPTVRLVAVAFIGSQFPDLVDKPLAYQFGLIPSGRVFMHSLPIALPFLIGTVIYGWQTERNRLSVGFAFAYVSHLVADNYGPLFGPHPRIRPDLLWPFADPVSRPDVPSWAGVGGIHIRLWTGFSLLVLLVTGTLVLADLWRRLRGNPHVSETGD</sequence>
<dbReference type="InterPro" id="IPR007404">
    <property type="entry name" value="YdjM-like"/>
</dbReference>
<reference evidence="2 3" key="1">
    <citation type="submission" date="2016-11" db="EMBL/GenBank/DDBJ databases">
        <authorList>
            <person name="Jaros S."/>
            <person name="Januszkiewicz K."/>
            <person name="Wedrychowicz H."/>
        </authorList>
    </citation>
    <scope>NUCLEOTIDE SEQUENCE [LARGE SCALE GENOMIC DNA]</scope>
    <source>
        <strain evidence="2 3">DSM 9297</strain>
    </source>
</reference>
<feature type="transmembrane region" description="Helical" evidence="1">
    <location>
        <begin position="142"/>
        <end position="162"/>
    </location>
</feature>
<evidence type="ECO:0000313" key="3">
    <source>
        <dbReference type="Proteomes" id="UP000184357"/>
    </source>
</evidence>
<evidence type="ECO:0000256" key="1">
    <source>
        <dbReference type="SAM" id="Phobius"/>
    </source>
</evidence>
<accession>A0A1M5M2M3</accession>